<dbReference type="NCBIfam" id="TIGR04056">
    <property type="entry name" value="OMP_RagA_SusC"/>
    <property type="match status" value="1"/>
</dbReference>
<feature type="chain" id="PRO_5024402048" evidence="2">
    <location>
        <begin position="26"/>
        <end position="1049"/>
    </location>
</feature>
<dbReference type="GO" id="GO:0009279">
    <property type="term" value="C:cell outer membrane"/>
    <property type="evidence" value="ECO:0007669"/>
    <property type="project" value="UniProtKB-SubCell"/>
</dbReference>
<keyword evidence="4" id="KW-0675">Receptor</keyword>
<dbReference type="Gene3D" id="2.60.40.1120">
    <property type="entry name" value="Carboxypeptidase-like, regulatory domain"/>
    <property type="match status" value="1"/>
</dbReference>
<comment type="caution">
    <text evidence="4">The sequence shown here is derived from an EMBL/GenBank/DDBJ whole genome shotgun (WGS) entry which is preliminary data.</text>
</comment>
<keyword evidence="1" id="KW-1134">Transmembrane beta strand</keyword>
<comment type="similarity">
    <text evidence="1">Belongs to the TonB-dependent receptor family.</text>
</comment>
<dbReference type="InterPro" id="IPR037066">
    <property type="entry name" value="Plug_dom_sf"/>
</dbReference>
<dbReference type="FunFam" id="2.170.130.10:FF:000003">
    <property type="entry name" value="SusC/RagA family TonB-linked outer membrane protein"/>
    <property type="match status" value="1"/>
</dbReference>
<sequence>MILQKLNTIGILFFFLFACSLWAQAAPVQVTGRVMDVDGEFLIGVSILEKGTANGTVTDVNGTYNLAVTTSNPVLIATYIGYESQEQKVSRSVVDFVLKENVQMLDELQVVGYGTQRKVSVVGAQSTVKMEHIKTPAANMSAVLAGRVSGLVAVQRTGLPGHDDADIWIRGISTVTNRNQGPLILVDGIERDFKQLDPEDIESITVLKDASSTAVYGVRGGNGVIIMTTKPGVVSAPKFTFDYYEGVTTLTKVPNLVDGYQYMDAVNEAYIHSTGNPYYSDQYILNTKMANGLLPNTGDRTVNPYLYPNVDWMNELYNDMGYNRRANMNIRGGAPNASYYVSLSYYDEKGLTKTDPRSEYNTEITYNRYNFLTNINLKATSKTNLDVGVNGWFSGGNYPSQKMDDIFEHAMRTNPVLYPKEYPGGKEVGYSWTQGEFDNPYGLLTRRGYKNEYRTQINSNLKLSQDLDFWDWSKGLKAHALIAFDVRDNQTLNYKQNDSRWKPVAEKNGDVWTDAVFDENGDIILFEVVPGSPAIDVSSSRDSYRTFYAEGALNYAHLFNRLHQVSGLVLFNMRDYKDPNQTNLYKLLPYKQMSLSSRITYSYNDRYFLEGNLGYTGSENYAKGHRFGFFPAVAVGWVPSNESFWESVSPVISYLKFRYSNGIVGNDSFDGTRFGFETEITGKDKNGYSFYPGGSAIAINKYGYQARWSTIQKQDLGIEINFLKNDLTFVFDLFKEYRDKIYVKRDNLPLYAGFAVTPAANVGIVENKGLEASFDYTHQFGKDLNISVRGNFTMNEDVVIEDGKSIYADEPWRNSVGQNVLVRMGYIAEGLYASDDEITERGISQFGETYPGELTKAGDIKYKDLNGDYHIDEHDMTAIGRGDIPKYYFGFGGDIRYKNLGVGILFQGTAGADRALSGTGIYPLTSSTGGGTLFANIEDRWDENNPTNDNVFYPRLAWGQDKSNENNFQTSTWWQRDVSFLRLKQFTVSYYFPKAWSKRTFINGGRFYLMGSNVFTWSKFKLWDPELDTNNGIKYPNVSAYSLGVNFNF</sequence>
<evidence type="ECO:0000313" key="5">
    <source>
        <dbReference type="Proteomes" id="UP000324575"/>
    </source>
</evidence>
<gene>
    <name evidence="4" type="ORF">EZS26_002348</name>
</gene>
<keyword evidence="1" id="KW-0998">Cell outer membrane</keyword>
<keyword evidence="1" id="KW-0812">Transmembrane</keyword>
<proteinExistence type="inferred from homology"/>
<dbReference type="Pfam" id="PF07715">
    <property type="entry name" value="Plug"/>
    <property type="match status" value="1"/>
</dbReference>
<name>A0A5M8NZ92_9BACT</name>
<dbReference type="SUPFAM" id="SSF56935">
    <property type="entry name" value="Porins"/>
    <property type="match status" value="1"/>
</dbReference>
<keyword evidence="2" id="KW-0732">Signal</keyword>
<evidence type="ECO:0000256" key="2">
    <source>
        <dbReference type="SAM" id="SignalP"/>
    </source>
</evidence>
<comment type="subcellular location">
    <subcellularLocation>
        <location evidence="1">Cell outer membrane</location>
        <topology evidence="1">Multi-pass membrane protein</topology>
    </subcellularLocation>
</comment>
<dbReference type="InterPro" id="IPR023996">
    <property type="entry name" value="TonB-dep_OMP_SusC/RagA"/>
</dbReference>
<dbReference type="NCBIfam" id="TIGR04057">
    <property type="entry name" value="SusC_RagA_signa"/>
    <property type="match status" value="1"/>
</dbReference>
<dbReference type="Proteomes" id="UP000324575">
    <property type="component" value="Unassembled WGS sequence"/>
</dbReference>
<dbReference type="PROSITE" id="PS51257">
    <property type="entry name" value="PROKAR_LIPOPROTEIN"/>
    <property type="match status" value="1"/>
</dbReference>
<dbReference type="AlphaFoldDB" id="A0A5M8NZ92"/>
<feature type="domain" description="TonB-dependent receptor plug" evidence="3">
    <location>
        <begin position="120"/>
        <end position="224"/>
    </location>
</feature>
<dbReference type="EMBL" id="SNRX01000018">
    <property type="protein sequence ID" value="KAA6301474.1"/>
    <property type="molecule type" value="Genomic_DNA"/>
</dbReference>
<dbReference type="InterPro" id="IPR023997">
    <property type="entry name" value="TonB-dep_OMP_SusC/RagA_CS"/>
</dbReference>
<dbReference type="InterPro" id="IPR039426">
    <property type="entry name" value="TonB-dep_rcpt-like"/>
</dbReference>
<dbReference type="SUPFAM" id="SSF49464">
    <property type="entry name" value="Carboxypeptidase regulatory domain-like"/>
    <property type="match status" value="1"/>
</dbReference>
<protein>
    <submittedName>
        <fullName evidence="4">TonB-dependent receptor SusC</fullName>
    </submittedName>
</protein>
<dbReference type="InterPro" id="IPR008969">
    <property type="entry name" value="CarboxyPept-like_regulatory"/>
</dbReference>
<keyword evidence="1" id="KW-0472">Membrane</keyword>
<dbReference type="InterPro" id="IPR012910">
    <property type="entry name" value="Plug_dom"/>
</dbReference>
<dbReference type="Gene3D" id="2.170.130.10">
    <property type="entry name" value="TonB-dependent receptor, plug domain"/>
    <property type="match status" value="1"/>
</dbReference>
<dbReference type="PROSITE" id="PS52016">
    <property type="entry name" value="TONB_DEPENDENT_REC_3"/>
    <property type="match status" value="1"/>
</dbReference>
<reference evidence="4 5" key="1">
    <citation type="submission" date="2019-03" db="EMBL/GenBank/DDBJ databases">
        <title>Single cell metagenomics reveals metabolic interactions within the superorganism composed of flagellate Streblomastix strix and complex community of Bacteroidetes bacteria on its surface.</title>
        <authorList>
            <person name="Treitli S.C."/>
            <person name="Kolisko M."/>
            <person name="Husnik F."/>
            <person name="Keeling P."/>
            <person name="Hampl V."/>
        </authorList>
    </citation>
    <scope>NUCLEOTIDE SEQUENCE [LARGE SCALE GENOMIC DNA]</scope>
    <source>
        <strain evidence="4">St1</strain>
    </source>
</reference>
<feature type="signal peptide" evidence="2">
    <location>
        <begin position="1"/>
        <end position="25"/>
    </location>
</feature>
<keyword evidence="1" id="KW-0813">Transport</keyword>
<evidence type="ECO:0000259" key="3">
    <source>
        <dbReference type="Pfam" id="PF07715"/>
    </source>
</evidence>
<organism evidence="4 5">
    <name type="scientific">Candidatus Ordinivivax streblomastigis</name>
    <dbReference type="NCBI Taxonomy" id="2540710"/>
    <lineage>
        <taxon>Bacteria</taxon>
        <taxon>Pseudomonadati</taxon>
        <taxon>Bacteroidota</taxon>
        <taxon>Bacteroidia</taxon>
        <taxon>Bacteroidales</taxon>
        <taxon>Candidatus Ordinivivax</taxon>
    </lineage>
</organism>
<dbReference type="Pfam" id="PF13715">
    <property type="entry name" value="CarbopepD_reg_2"/>
    <property type="match status" value="1"/>
</dbReference>
<evidence type="ECO:0000313" key="4">
    <source>
        <dbReference type="EMBL" id="KAA6301474.1"/>
    </source>
</evidence>
<evidence type="ECO:0000256" key="1">
    <source>
        <dbReference type="PROSITE-ProRule" id="PRU01360"/>
    </source>
</evidence>
<accession>A0A5M8NZ92</accession>